<accession>A0ACC2XHM0</accession>
<proteinExistence type="predicted"/>
<gene>
    <name evidence="1" type="ORF">QFC22_001317</name>
</gene>
<keyword evidence="2" id="KW-1185">Reference proteome</keyword>
<name>A0ACC2XHM0_9TREE</name>
<evidence type="ECO:0000313" key="2">
    <source>
        <dbReference type="Proteomes" id="UP001243375"/>
    </source>
</evidence>
<organism evidence="1 2">
    <name type="scientific">Naganishia vaughanmartiniae</name>
    <dbReference type="NCBI Taxonomy" id="1424756"/>
    <lineage>
        <taxon>Eukaryota</taxon>
        <taxon>Fungi</taxon>
        <taxon>Dikarya</taxon>
        <taxon>Basidiomycota</taxon>
        <taxon>Agaricomycotina</taxon>
        <taxon>Tremellomycetes</taxon>
        <taxon>Filobasidiales</taxon>
        <taxon>Filobasidiaceae</taxon>
        <taxon>Naganishia</taxon>
    </lineage>
</organism>
<protein>
    <submittedName>
        <fullName evidence="1">Uncharacterized protein</fullName>
    </submittedName>
</protein>
<comment type="caution">
    <text evidence="1">The sequence shown here is derived from an EMBL/GenBank/DDBJ whole genome shotgun (WGS) entry which is preliminary data.</text>
</comment>
<reference evidence="1" key="1">
    <citation type="submission" date="2023-04" db="EMBL/GenBank/DDBJ databases">
        <title>Draft Genome sequencing of Naganishia species isolated from polar environments using Oxford Nanopore Technology.</title>
        <authorList>
            <person name="Leo P."/>
            <person name="Venkateswaran K."/>
        </authorList>
    </citation>
    <scope>NUCLEOTIDE SEQUENCE</scope>
    <source>
        <strain evidence="1">MNA-CCFEE 5425</strain>
    </source>
</reference>
<evidence type="ECO:0000313" key="1">
    <source>
        <dbReference type="EMBL" id="KAJ9123126.1"/>
    </source>
</evidence>
<sequence length="1076" mass="115835">MVTSPQHSPNPHLPTQYTFHDTNSLLVKNSDANNDIPKKRLISQKSLSSLKYTTSPFPNQSSMSSLSPDETGSTSKSRSGKKIRQFLQKIGKKHGIQNGSTTTTALKEHEPVNRDEQKAILQQPLRREHSYNVEGDTSLTSVQSWGPGPTFSPDPVAGIRLLDQAEHEYNEQSSVARTGEISGDYQQRTSSQSPESKVHQFVPSSPYGELDQIQEEQGSDRNHEAQISSSSGSPVESSTFDTATAIAGTSGNDTAESSHLPLTPISSGNRPSPGVQSGKQSLGISEQPPGEVIDNQTQTRYLPTSPKSNTTAASDPPVVASPSSIGPGAPDQAPKTSYFGRESTPSERLNSHSISTDQASLTSGSFAGHYTVHHQTSSNANAGHLYSDRPAIPERQKSTNIPPVPTHNPASLKARLFTSFTSAGKQHQAASAEEFVADSSEGLRKTAKAEKFRTLGRLGHPGNTSSKTQRYPTAPALFISTEENAAHPSAQTYTYAPPPITLEPLRVSPTQEKTSFAQRLIRRVASAPNTKGLFTSSGGTLSGSGFFSVASGTSTQVNTPPAMTPTDYPSSSSNTSSAQLKMPNLSNLIITDSPEGDQQLSESPQIGTLEPLSKPSSPFSPKYAPSQGSSFRSPVMSNAYLGGSTSTLGSTSTGAPMSGRGIGSMGAREGRASSVGVLQQPGSSGNFLGINGVPIGNGKPIRPNALTAEQGKGSFRRTYSSNSIRTKTVEVQPSSFQKVKLLGKGDVGKVYLVREKKTDKLYAMKVLSKKEMIKRNKIKRALAEQEILATSNHPFIVTLYHSFQSDDYLYFCMDILLHESGHIMLSDFDLSKPTSEHGGAPAVMKQSAQGGKLFGRLPHELFRGNGRSVQSTGMFTLSRSRPVVTTEYISPEVIKGNGHTFAVDFWCLGILIYEMIFATTPFKGANRVATFANVLKHDVTFPDSPHVTSHCKSLVRKLLIKDEHKRLGSASGASEVKHHKWFAPINWGLLRHQTPPICPQASNGIDTVNFRNMRDSKSLDFDKHETVQTLQGQAGSPSAADPGTPGILTPRELVVDGAPEPNPFHQFTSVTREFDE</sequence>
<dbReference type="Proteomes" id="UP001243375">
    <property type="component" value="Unassembled WGS sequence"/>
</dbReference>
<dbReference type="EMBL" id="JASBWU010000003">
    <property type="protein sequence ID" value="KAJ9123126.1"/>
    <property type="molecule type" value="Genomic_DNA"/>
</dbReference>